<feature type="signal peptide" evidence="1">
    <location>
        <begin position="1"/>
        <end position="19"/>
    </location>
</feature>
<evidence type="ECO:0000313" key="2">
    <source>
        <dbReference type="EMBL" id="NHK28852.1"/>
    </source>
</evidence>
<evidence type="ECO:0000313" key="3">
    <source>
        <dbReference type="Proteomes" id="UP000818603"/>
    </source>
</evidence>
<feature type="chain" id="PRO_5047307757" evidence="1">
    <location>
        <begin position="20"/>
        <end position="302"/>
    </location>
</feature>
<proteinExistence type="predicted"/>
<protein>
    <submittedName>
        <fullName evidence="2">Uncharacterized protein</fullName>
    </submittedName>
</protein>
<comment type="caution">
    <text evidence="2">The sequence shown here is derived from an EMBL/GenBank/DDBJ whole genome shotgun (WGS) entry which is preliminary data.</text>
</comment>
<keyword evidence="1" id="KW-0732">Signal</keyword>
<gene>
    <name evidence="2" type="ORF">FF098_013100</name>
</gene>
<dbReference type="PROSITE" id="PS51257">
    <property type="entry name" value="PROKAR_LIPOPROTEIN"/>
    <property type="match status" value="1"/>
</dbReference>
<name>A0ABX0HR59_9PROT</name>
<dbReference type="Proteomes" id="UP000818603">
    <property type="component" value="Unassembled WGS sequence"/>
</dbReference>
<sequence length="302" mass="32106">MTPSLYRRLIPAFSASLFAAIVLVACGSEPPEDAPTMAPVDEATCDAGMIGRFDSGADLFIAQFDARPDVDDLHAIAAVATVLADDAFACVDHLAVAGAYGRQGGLYIPAPELFDLAFGDHWIEAHDRHQDAAAELAALIVDRLQAGGDIWIAEAGQSDLTAATIRAAREIAPELDFAARVHLVQHSSWNESQTDVDALGYVREHTDYIRIPDGNAGGNGSPGFRTEGGALWPMMLADEDVGAIWAEAKRLADANNEKAGYDNPAIGAGGFDFSDVSETAYIFGFEDMADVEAFAQRFIAAE</sequence>
<keyword evidence="3" id="KW-1185">Reference proteome</keyword>
<reference evidence="2 3" key="1">
    <citation type="submission" date="2020-02" db="EMBL/GenBank/DDBJ databases">
        <title>Genome sequence of Parvularcula flava strain NH6-79.</title>
        <authorList>
            <person name="Abdul Karim M.H."/>
            <person name="Lam M.Q."/>
            <person name="Chen S.J."/>
            <person name="Yahya A."/>
            <person name="Shahir S."/>
            <person name="Shamsir M.S."/>
            <person name="Chong C.S."/>
        </authorList>
    </citation>
    <scope>NUCLEOTIDE SEQUENCE [LARGE SCALE GENOMIC DNA]</scope>
    <source>
        <strain evidence="2 3">NH6-79</strain>
    </source>
</reference>
<evidence type="ECO:0000256" key="1">
    <source>
        <dbReference type="SAM" id="SignalP"/>
    </source>
</evidence>
<dbReference type="RefSeq" id="WP_155141191.1">
    <property type="nucleotide sequence ID" value="NZ_BMGZ01000002.1"/>
</dbReference>
<organism evidence="2 3">
    <name type="scientific">Aquisalinus luteolus</name>
    <dbReference type="NCBI Taxonomy" id="1566827"/>
    <lineage>
        <taxon>Bacteria</taxon>
        <taxon>Pseudomonadati</taxon>
        <taxon>Pseudomonadota</taxon>
        <taxon>Alphaproteobacteria</taxon>
        <taxon>Parvularculales</taxon>
        <taxon>Parvularculaceae</taxon>
        <taxon>Aquisalinus</taxon>
    </lineage>
</organism>
<dbReference type="EMBL" id="VCJR02000002">
    <property type="protein sequence ID" value="NHK28852.1"/>
    <property type="molecule type" value="Genomic_DNA"/>
</dbReference>
<accession>A0ABX0HR59</accession>